<dbReference type="InterPro" id="IPR001242">
    <property type="entry name" value="Condensation_dom"/>
</dbReference>
<dbReference type="PANTHER" id="PTHR45527">
    <property type="entry name" value="NONRIBOSOMAL PEPTIDE SYNTHETASE"/>
    <property type="match status" value="1"/>
</dbReference>
<feature type="domain" description="Carrier" evidence="24">
    <location>
        <begin position="3221"/>
        <end position="3296"/>
    </location>
</feature>
<feature type="compositionally biased region" description="Basic and acidic residues" evidence="23">
    <location>
        <begin position="1077"/>
        <end position="1091"/>
    </location>
</feature>
<dbReference type="GO" id="GO:0004315">
    <property type="term" value="F:3-oxoacyl-[acyl-carrier-protein] synthase activity"/>
    <property type="evidence" value="ECO:0007669"/>
    <property type="project" value="InterPro"/>
</dbReference>
<dbReference type="Gene3D" id="2.30.38.10">
    <property type="entry name" value="Luciferase, Domain 3"/>
    <property type="match status" value="2"/>
</dbReference>
<dbReference type="Gene3D" id="3.40.366.10">
    <property type="entry name" value="Malonyl-Coenzyme A Acyl Carrier Protein, domain 2"/>
    <property type="match status" value="1"/>
</dbReference>
<proteinExistence type="inferred from homology"/>
<name>A0A1Z4N2Z8_9CYAN</name>
<dbReference type="Gene3D" id="3.90.550.10">
    <property type="entry name" value="Spore Coat Polysaccharide Biosynthesis Protein SpsA, Chain A"/>
    <property type="match status" value="1"/>
</dbReference>
<dbReference type="SUPFAM" id="SSF52151">
    <property type="entry name" value="FabD/lysophospholipase-like"/>
    <property type="match status" value="1"/>
</dbReference>
<evidence type="ECO:0000256" key="4">
    <source>
        <dbReference type="ARBA" id="ARBA00022450"/>
    </source>
</evidence>
<dbReference type="SMART" id="SM00827">
    <property type="entry name" value="PKS_AT"/>
    <property type="match status" value="1"/>
</dbReference>
<dbReference type="Gene3D" id="3.30.559.10">
    <property type="entry name" value="Chloramphenicol acetyltransferase-like domain"/>
    <property type="match status" value="2"/>
</dbReference>
<accession>A0A1Z4N2Z8</accession>
<dbReference type="InterPro" id="IPR029058">
    <property type="entry name" value="AB_hydrolase_fold"/>
</dbReference>
<reference evidence="26 27" key="1">
    <citation type="submission" date="2017-06" db="EMBL/GenBank/DDBJ databases">
        <title>Genome sequencing of cyanobaciteial culture collection at National Institute for Environmental Studies (NIES).</title>
        <authorList>
            <person name="Hirose Y."/>
            <person name="Shimura Y."/>
            <person name="Fujisawa T."/>
            <person name="Nakamura Y."/>
            <person name="Kawachi M."/>
        </authorList>
    </citation>
    <scope>NUCLEOTIDE SEQUENCE [LARGE SCALE GENOMIC DNA]</scope>
    <source>
        <strain evidence="26 27">NIES-37</strain>
    </source>
</reference>
<comment type="cofactor">
    <cofactor evidence="1">
        <name>NADP(+)</name>
        <dbReference type="ChEBI" id="CHEBI:58349"/>
    </cofactor>
</comment>
<comment type="catalytic activity">
    <reaction evidence="15">
        <text>docosanoyl-[(phenol)carboxyphthiodiolenone synthase] + 2 (S)-methylmalonyl-CoA + 3 malonyl-CoA + 5 NADPH + 10 H(+) = C34-carboxyphthiodiolenone-[(phenol)carboxyphthiodiolenone synthase] + 5 CO2 + 5 NADP(+) + 5 CoA + 2 H2O</text>
        <dbReference type="Rhea" id="RHEA:57752"/>
        <dbReference type="Rhea" id="RHEA-COMP:14987"/>
        <dbReference type="Rhea" id="RHEA-COMP:14988"/>
        <dbReference type="ChEBI" id="CHEBI:15377"/>
        <dbReference type="ChEBI" id="CHEBI:15378"/>
        <dbReference type="ChEBI" id="CHEBI:16526"/>
        <dbReference type="ChEBI" id="CHEBI:57287"/>
        <dbReference type="ChEBI" id="CHEBI:57327"/>
        <dbReference type="ChEBI" id="CHEBI:57384"/>
        <dbReference type="ChEBI" id="CHEBI:57783"/>
        <dbReference type="ChEBI" id="CHEBI:58349"/>
        <dbReference type="ChEBI" id="CHEBI:142237"/>
        <dbReference type="ChEBI" id="CHEBI:142238"/>
        <dbReference type="EC" id="2.3.1.292"/>
    </reaction>
</comment>
<sequence>MSNRVSVIIPAYNSANFLPEAIESVLKQTYPVFEIIVVDDGSTDETKQVCDRYPTIKYIYQSNQGLIGARNTGFEASTGEYILFLDSDDTILPDAVESGINAITAHPEAGFVFGNYALQSQNPDGSYINEEIYENHQEVANYENILAGKIKLQCACILFQRQAIESVGAFDPKTKGAEDYNLYLRIAREFPIYAHGQLVSTYRYHGGNVSANPAAMLINSLNAHSLQLAFIQQSGNKEYAAAYEQGRQAWIKLFIERIPYEIKRFIQSEKWLDALGYLQLLLHYDPKLKFVDQKIYEISYQALLSQLRELPIESSLAYWKQQLAGVAPLLSLPTDRPRPAEQHFQGAEQSFIISEKLTTALSLFSQQENVSLFMTLLAAFDTLLYRYTGTEDIIVGSPLTNYEDSEVFVNAVALRTDMSGNPSFHNLLQRVQNVVADATLHQQVPYLLLLEELNIPRDSSYSPLFQVLLIIEDDVSFEKIELSSLSACPWIVDNNALQYDLVLYLKPTNNGLAGKWVYNTDLFDSITIERINGHFHNLLQSIIANPRQPISGLTILTDEERQKLLFQWNNTQIQYPQDKCIHRWFEEQVERTPNAVAVVFEKQQLTYRQLNNKANQLANYLITLGVKADTFVGICVERSLDMIVGILGILKAGGAYVPLDPKNPQDRLEYILTNAQVQILVTQSALVNIFPVCEQMICLDTDNEKIAQYSDNNPIVSVQSHNIAYIIYTSGSTGKPKGVLVSHYNVVRLFTATESWYHFNERDVWTLFHSFAFDFSVWEIWGALLYGGRVVIVPYLVSRDTEAFYNLLVSEQVTVLNQTPSAFYQLIEADKLANSRDELSLRLVIFGGEALNLSNLQPWFERHGDKSPQLVNMYGITETTVHVTYRPLTLADAQATSSLIGRPIPDLQVYLLDQYLQPVPIGVWAEMYVGGAGVAQGYWQRDELTKERFIKHPFSDDPNARLYKTGDLARYLSDGSLEYIGRIDNQVKIRGFRIELGEIESALSQHPAINQTVVTVYEDRPGDKRLVAYLVPNQEQQPTINDLRDFLSQQLPDYMIPSAFVMLETLPLTSNGKVDRKALPAPNRKIERQDHTTPTSERSQFHPVSPKPQNEIEKLLTTIWQEVLTIDEIGIDDNFFELGGHSLLIAKLRNKIVEVLGIQISIVDVFQYSTIRSLAQCLLERNLAPTPSTTPNNQYKSNSDVIEPAVSTKLHKDIAIIGMAGRFPGAANINEFWQNLRDGVESIAQLSDEELSALGVDSSLLNNPNYIRAAAIIPKIAEFDAAFFGYSPREAQVIDPQQRIYLECAWSALEDAGYQPDSHRYTIGIYGGVAPSNYLLNNILQNDDLAEGRLVESASWLQAFIGNSTDFLNTRVAYKLNLTGPAINLQTGCSTSLVAIHMACQSLLRGECDMALAGGVSLQQKTGYVYEEGMVFSPDGHCHAFDAEAKGMVAGDGVGIVVLKPLQQAIADGDHIYATIKGSAINNDGNLKVGFTAPGVDGQATVIAAAHRDAGIEPETITYIETHGTGTPLGDPIEVAGLTQAFRLKTDKTGYCAIGSVKTNVGHLNTAAGVTGFIKTALALKHQQIPPSLNFEKPNPEIDFTHSPFYVNTKLSAWERNGSPRRAGVSAFGFGGTNAHVVLEEWDASTSKSKVKAKNSQELLVLSAKTASALDTATLNLANYLQQNPDINLADVAYTLGIGRVGFNHRRIVAVSDIEDAVNALNTRDKKRVFTNSGKIKPRSVVFMFSGQGSQYVNMARELYETEAYFQEQVDLCCEILQPHLGFNLRDVLYPNAEEIATATVQLTQTATTQPALFVIEYAIAKLWMKWGVIPVAMIGHSIGEYVAATLAGVFSLEDALALVAARGQLMESMPPGSMLAVPLPEHEVQPLLVGTSLQIAVINSPANCVVSGTKPAIEAFAKQLAEKEIEGRLLHTSHAFHSQMMAEILEPFTDKVKQIRLNVPKIPFVSNVTGTWITVEDATNPNYYAQHLRQAVRFADGVKQFFENPEQILLEVGPGRTLSTLAQRHPDKPKEQITLTSVRHPQDEYSDVSFLLNNLGQMWLAGLEINWSAFYSEQPHYRLPLPTYPFERKRYWIEPSKQTQKIQPSATKSLDIFDESEVDKSLKTETSSEQLSPQTELIQTPQEQLEQTIINIWQQVLGIDNIGLDDNFFELGGDSLVAVQLLSKLRKNIDLKAYSGLELSLDQLFKTPTIAELLATLTIAKTDNLASTDSQALAIRPRANRDSALLSYPQQSLWFLHQLEPNRSDYHISQAVHLTGTLNVEALQQSLDAIVVRHEVLRTNYISENGEPIQVISPPRPVELQIIDLQDCPQSEQETAVKEYLNQETQRIFHLSEDLMLRGCLLKIAAEEHILLLVTQHIATDGESMAVISKELKALYTAFCNGESPKLAELPIQYGDFAIWQQEWLQGEVLESLLGYWQKQMVGAPALLPLPTDRPRPAVQTYRGSSHYFTLSHELIQGLSLLSQKEGVTLFMTLLAAFDILLYRYTNSEDIVVGVPFANRNRQEIAGLVGFFVNTLAMRTPVSGELSVQELLGRVKEVTLGAYTHSDLPFEKLVAELHPQRDLSYSPLFQVLLVFADNPFLQNQELPGLKLSEYSVEKNTAQFDLTLFLITSKNEEGLRCEWEYNTDLFDSDTISRMAANFEVLLTAIVANPQQAISELPLLTALEKQKLLVDWNDTQTDYPQDKCLPQLFAEQVEKTPDAIAVVFEEQKLTYRELNNRANQLAHYLRKLGVQPDVGVGICVERSLEMVVGLLGILKAGGAYVPLDPAYPKDRLSFMLKNSQATVLVTTKNLVAELPTHETKVVCLDSNWSDINQESQDNLVTGVKAENLAYVIHTSGSTGMPKGVAMTQIALCNLILWQIENTTVLGEAKTLQFSPISFDVSFQEMFSTWCSGGTLVLIAEELRRDPLTLLNLLDQQAVNRLFLPFVALQQLAEVAVTAKLFPLHLREVITAGEQLQITPAIQEFFTQVTNCTLHNHYGPSESHVVTTFTLDNSVQNWPKLPPIGKAIANTQIYILDSRMQPVPIGVAGELYIGGDCLARGYLNRDDLTSARFIANPLSNDPNARLYKTGDLCRYLSDGNIEYLGRIDNQVKVRGFRIELGEIEALLSQHPDIAQVSIIVREDIPGDKRLVAYFVPHQEPAPTSSELRHFLQQKLPDYMLPAAFVMLESLPLTPSGKVDRRALPAIDNIRQGTEATFVAPQEELEVRLTKIWEDVLNVRPIGIKDNFFELGGHSLLAVRLFAEIEKMCGQKLPLATLFQAQTIEQLASVLRESGWSAPWSSLVLIKPGEQKPPLFCVHPVGGNILEYQAVARYLDPDQPVYGIQAVGLDGKQQPLRRVEDMAQHYIEAIRSVQPNGPYFLAGYSFGGLVAFEMARQLNAQGQNVAHLALFDRSAPNFVSIRPSLLQCIQIHLNNIWQLEHKDRWNYIKARVLYRSGQVNYKQGLLEGLSELQTLTPQYLNLIDCNEQAAEDYKPQGIYPGNVSLYRCKIQRPQETLSADFGWSNLVAGNVEILDIPGEHYGMLREPRVRILAEILQRCLKQANQFVM</sequence>
<dbReference type="Gene3D" id="3.40.50.1820">
    <property type="entry name" value="alpha/beta hydrolase"/>
    <property type="match status" value="1"/>
</dbReference>
<dbReference type="Gene3D" id="3.30.70.250">
    <property type="entry name" value="Malonyl-CoA ACP transacylase, ACP-binding"/>
    <property type="match status" value="1"/>
</dbReference>
<dbReference type="Gene3D" id="1.10.1200.10">
    <property type="entry name" value="ACP-like"/>
    <property type="match status" value="3"/>
</dbReference>
<evidence type="ECO:0000256" key="14">
    <source>
        <dbReference type="ARBA" id="ARBA00051971"/>
    </source>
</evidence>
<dbReference type="Gene3D" id="3.30.300.30">
    <property type="match status" value="2"/>
</dbReference>
<dbReference type="SUPFAM" id="SSF53901">
    <property type="entry name" value="Thiolase-like"/>
    <property type="match status" value="1"/>
</dbReference>
<dbReference type="GO" id="GO:0016491">
    <property type="term" value="F:oxidoreductase activity"/>
    <property type="evidence" value="ECO:0007669"/>
    <property type="project" value="UniProtKB-KW"/>
</dbReference>
<dbReference type="InterPro" id="IPR020845">
    <property type="entry name" value="AMP-binding_CS"/>
</dbReference>
<dbReference type="Pfam" id="PF00550">
    <property type="entry name" value="PP-binding"/>
    <property type="match status" value="3"/>
</dbReference>
<evidence type="ECO:0000259" key="25">
    <source>
        <dbReference type="PROSITE" id="PS52004"/>
    </source>
</evidence>
<evidence type="ECO:0000256" key="10">
    <source>
        <dbReference type="ARBA" id="ARBA00023098"/>
    </source>
</evidence>
<dbReference type="SUPFAM" id="SSF55048">
    <property type="entry name" value="Probable ACP-binding domain of malonyl-CoA ACP transacylase"/>
    <property type="match status" value="1"/>
</dbReference>
<dbReference type="Gene3D" id="3.40.47.10">
    <property type="match status" value="1"/>
</dbReference>
<evidence type="ECO:0000256" key="2">
    <source>
        <dbReference type="ARBA" id="ARBA00001957"/>
    </source>
</evidence>
<dbReference type="Gene3D" id="3.30.70.3290">
    <property type="match status" value="1"/>
</dbReference>
<dbReference type="FunFam" id="3.30.300.30:FF:000010">
    <property type="entry name" value="Enterobactin synthetase component F"/>
    <property type="match status" value="2"/>
</dbReference>
<dbReference type="Gene3D" id="3.30.559.30">
    <property type="entry name" value="Nonribosomal peptide synthetase, condensation domain"/>
    <property type="match status" value="2"/>
</dbReference>
<dbReference type="Pfam" id="PF00535">
    <property type="entry name" value="Glycos_transf_2"/>
    <property type="match status" value="1"/>
</dbReference>
<comment type="catalytic activity">
    <reaction evidence="14">
        <text>19-(4-hydroxyphenyl)nonadecanoyl-[(phenol)carboxyphthiodiolenone synthase] + 2 (S)-methylmalonyl-CoA + 3 malonyl-CoA + 5 NADPH + 10 H(+) = C37-(phenol)carboxyphthiodiolenone-[(phenol)carboxyphthiodiolenone synthase] + 5 CO2 + 5 NADP(+) + 5 CoA + 2 H2O</text>
        <dbReference type="Rhea" id="RHEA:57760"/>
        <dbReference type="Rhea" id="RHEA-COMP:14273"/>
        <dbReference type="Rhea" id="RHEA-COMP:14990"/>
        <dbReference type="ChEBI" id="CHEBI:15377"/>
        <dbReference type="ChEBI" id="CHEBI:15378"/>
        <dbReference type="ChEBI" id="CHEBI:16526"/>
        <dbReference type="ChEBI" id="CHEBI:57287"/>
        <dbReference type="ChEBI" id="CHEBI:57327"/>
        <dbReference type="ChEBI" id="CHEBI:57384"/>
        <dbReference type="ChEBI" id="CHEBI:57783"/>
        <dbReference type="ChEBI" id="CHEBI:58349"/>
        <dbReference type="ChEBI" id="CHEBI:133301"/>
        <dbReference type="ChEBI" id="CHEBI:142260"/>
        <dbReference type="EC" id="2.3.1.292"/>
    </reaction>
</comment>
<dbReference type="CDD" id="cd19531">
    <property type="entry name" value="LCL_NRPS-like"/>
    <property type="match status" value="2"/>
</dbReference>
<comment type="cofactor">
    <cofactor evidence="2">
        <name>pantetheine 4'-phosphate</name>
        <dbReference type="ChEBI" id="CHEBI:47942"/>
    </cofactor>
</comment>
<comment type="function">
    <text evidence="17">Part of the PpsABCDE complex involved in the biosynthesis of the lipid core common to phthiocerols and phenolphthiocerols by successive additions of malonyl-CoA or methylmalonyl-CoA extender units. PpsA can accept as substrate the activated forms of either icosanoyl (C20), docosanoyl (C22) or lignoceroyl (C24) groups from FadD26, or a (4-hydroxyphenyl)-C17 or (4-hydroxyphenyl)-C19 fatty acyl from FadD29. PpsA initiates the biosynthesis and extends its substrate using a malonyl-CoA extender unit. The PpsB and PpsC proteins add the second and third malonyl-CoA extender units. PpsD adds an (R)-methylmalonyl unit and PpsE adds a second (R)-methylmalonyl unit. The incorporation of the methylmalonyl units results in formation of two branched methyl groups in the elongated product.</text>
</comment>
<feature type="domain" description="Carrier" evidence="24">
    <location>
        <begin position="1107"/>
        <end position="1182"/>
    </location>
</feature>
<dbReference type="CDD" id="cd00761">
    <property type="entry name" value="Glyco_tranf_GTA_type"/>
    <property type="match status" value="1"/>
</dbReference>
<evidence type="ECO:0000256" key="22">
    <source>
        <dbReference type="ARBA" id="ARBA00084020"/>
    </source>
</evidence>
<keyword evidence="27" id="KW-1185">Reference proteome</keyword>
<evidence type="ECO:0000313" key="27">
    <source>
        <dbReference type="Proteomes" id="UP000218785"/>
    </source>
</evidence>
<dbReference type="InterPro" id="IPR045851">
    <property type="entry name" value="AMP-bd_C_sf"/>
</dbReference>
<dbReference type="SUPFAM" id="SSF56801">
    <property type="entry name" value="Acetyl-CoA synthetase-like"/>
    <property type="match status" value="2"/>
</dbReference>
<dbReference type="SMART" id="SM00824">
    <property type="entry name" value="PKS_TE"/>
    <property type="match status" value="1"/>
</dbReference>
<dbReference type="Pfam" id="PF00975">
    <property type="entry name" value="Thioesterase"/>
    <property type="match status" value="1"/>
</dbReference>
<dbReference type="Proteomes" id="UP000218785">
    <property type="component" value="Chromosome"/>
</dbReference>
<dbReference type="InterPro" id="IPR020802">
    <property type="entry name" value="TesA-like"/>
</dbReference>
<dbReference type="FunFam" id="3.40.50.12780:FF:000012">
    <property type="entry name" value="Non-ribosomal peptide synthetase"/>
    <property type="match status" value="2"/>
</dbReference>
<dbReference type="InterPro" id="IPR016035">
    <property type="entry name" value="Acyl_Trfase/lysoPLipase"/>
</dbReference>
<dbReference type="InterPro" id="IPR014030">
    <property type="entry name" value="Ketoacyl_synth_N"/>
</dbReference>
<dbReference type="FunFam" id="3.40.47.10:FF:000042">
    <property type="entry name" value="Polyketide synthase Pks13"/>
    <property type="match status" value="1"/>
</dbReference>
<evidence type="ECO:0000256" key="3">
    <source>
        <dbReference type="ARBA" id="ARBA00006432"/>
    </source>
</evidence>
<evidence type="ECO:0000256" key="5">
    <source>
        <dbReference type="ARBA" id="ARBA00022553"/>
    </source>
</evidence>
<dbReference type="SUPFAM" id="SSF53474">
    <property type="entry name" value="alpha/beta-Hydrolases"/>
    <property type="match status" value="1"/>
</dbReference>
<feature type="domain" description="Ketosynthase family 3 (KS3)" evidence="25">
    <location>
        <begin position="1211"/>
        <end position="1641"/>
    </location>
</feature>
<dbReference type="GO" id="GO:0031177">
    <property type="term" value="F:phosphopantetheine binding"/>
    <property type="evidence" value="ECO:0007669"/>
    <property type="project" value="InterPro"/>
</dbReference>
<dbReference type="FunFam" id="1.10.1200.10:FF:000005">
    <property type="entry name" value="Nonribosomal peptide synthetase 1"/>
    <property type="match status" value="3"/>
</dbReference>
<dbReference type="PROSITE" id="PS52004">
    <property type="entry name" value="KS3_2"/>
    <property type="match status" value="1"/>
</dbReference>
<dbReference type="InterPro" id="IPR016039">
    <property type="entry name" value="Thiolase-like"/>
</dbReference>
<evidence type="ECO:0000313" key="26">
    <source>
        <dbReference type="EMBL" id="BAZ00088.1"/>
    </source>
</evidence>
<dbReference type="PROSITE" id="PS00606">
    <property type="entry name" value="KS3_1"/>
    <property type="match status" value="1"/>
</dbReference>
<dbReference type="Pfam" id="PF22621">
    <property type="entry name" value="CurL-like_PKS_C"/>
    <property type="match status" value="1"/>
</dbReference>
<dbReference type="InterPro" id="IPR023213">
    <property type="entry name" value="CAT-like_dom_sf"/>
</dbReference>
<dbReference type="PROSITE" id="PS00012">
    <property type="entry name" value="PHOSPHOPANTETHEINE"/>
    <property type="match status" value="2"/>
</dbReference>
<dbReference type="InterPro" id="IPR009081">
    <property type="entry name" value="PP-bd_ACP"/>
</dbReference>
<dbReference type="Pfam" id="PF02801">
    <property type="entry name" value="Ketoacyl-synt_C"/>
    <property type="match status" value="1"/>
</dbReference>
<keyword evidence="11" id="KW-0511">Multifunctional enzyme</keyword>
<dbReference type="Gene3D" id="3.40.50.980">
    <property type="match status" value="4"/>
</dbReference>
<dbReference type="CDD" id="cd00833">
    <property type="entry name" value="PKS"/>
    <property type="match status" value="1"/>
</dbReference>
<evidence type="ECO:0000256" key="11">
    <source>
        <dbReference type="ARBA" id="ARBA00023268"/>
    </source>
</evidence>
<dbReference type="GO" id="GO:0043041">
    <property type="term" value="P:amino acid activation for nonribosomal peptide biosynthetic process"/>
    <property type="evidence" value="ECO:0007669"/>
    <property type="project" value="UniProtKB-ARBA"/>
</dbReference>
<keyword evidence="10" id="KW-0443">Lipid metabolism</keyword>
<dbReference type="InterPro" id="IPR029044">
    <property type="entry name" value="Nucleotide-diphossugar_trans"/>
</dbReference>
<evidence type="ECO:0000259" key="24">
    <source>
        <dbReference type="PROSITE" id="PS50075"/>
    </source>
</evidence>
<dbReference type="PROSITE" id="PS00455">
    <property type="entry name" value="AMP_BINDING"/>
    <property type="match status" value="2"/>
</dbReference>
<dbReference type="KEGG" id="ttq:NIES37_40710"/>
<evidence type="ECO:0000256" key="19">
    <source>
        <dbReference type="ARBA" id="ARBA00073623"/>
    </source>
</evidence>
<dbReference type="SMART" id="SM00823">
    <property type="entry name" value="PKS_PP"/>
    <property type="match status" value="3"/>
</dbReference>
<evidence type="ECO:0000256" key="20">
    <source>
        <dbReference type="ARBA" id="ARBA00075053"/>
    </source>
</evidence>
<dbReference type="SUPFAM" id="SSF53448">
    <property type="entry name" value="Nucleotide-diphospho-sugar transferases"/>
    <property type="match status" value="1"/>
</dbReference>
<dbReference type="InterPro" id="IPR010071">
    <property type="entry name" value="AA_adenyl_dom"/>
</dbReference>
<dbReference type="GO" id="GO:0006633">
    <property type="term" value="P:fatty acid biosynthetic process"/>
    <property type="evidence" value="ECO:0007669"/>
    <property type="project" value="InterPro"/>
</dbReference>
<evidence type="ECO:0000256" key="6">
    <source>
        <dbReference type="ARBA" id="ARBA00022679"/>
    </source>
</evidence>
<dbReference type="InterPro" id="IPR001173">
    <property type="entry name" value="Glyco_trans_2-like"/>
</dbReference>
<comment type="catalytic activity">
    <reaction evidence="16">
        <text>icosanoyl-[(phenol)carboxyphthiodiolenone synthase] + 2 (S)-methylmalonyl-CoA + 3 malonyl-CoA + 5 NADPH + 10 H(+) = C32-carboxyphthiodiolenone-[(phenol)carboxyphthiodiolenone synthase] + 5 CO2 + 5 NADP(+) + 5 CoA + 2 H2O</text>
        <dbReference type="Rhea" id="RHEA:57748"/>
        <dbReference type="Rhea" id="RHEA-COMP:14985"/>
        <dbReference type="Rhea" id="RHEA-COMP:14986"/>
        <dbReference type="ChEBI" id="CHEBI:15377"/>
        <dbReference type="ChEBI" id="CHEBI:15378"/>
        <dbReference type="ChEBI" id="CHEBI:16526"/>
        <dbReference type="ChEBI" id="CHEBI:57287"/>
        <dbReference type="ChEBI" id="CHEBI:57327"/>
        <dbReference type="ChEBI" id="CHEBI:57384"/>
        <dbReference type="ChEBI" id="CHEBI:57783"/>
        <dbReference type="ChEBI" id="CHEBI:58349"/>
        <dbReference type="ChEBI" id="CHEBI:87848"/>
        <dbReference type="ChEBI" id="CHEBI:142236"/>
        <dbReference type="EC" id="2.3.1.292"/>
    </reaction>
</comment>
<dbReference type="FunFam" id="3.40.50.980:FF:000001">
    <property type="entry name" value="Non-ribosomal peptide synthetase"/>
    <property type="match status" value="2"/>
</dbReference>
<keyword evidence="9" id="KW-0560">Oxidoreductase</keyword>
<evidence type="ECO:0000256" key="1">
    <source>
        <dbReference type="ARBA" id="ARBA00001937"/>
    </source>
</evidence>
<dbReference type="InterPro" id="IPR001227">
    <property type="entry name" value="Ac_transferase_dom_sf"/>
</dbReference>
<dbReference type="PROSITE" id="PS50075">
    <property type="entry name" value="CARRIER"/>
    <property type="match status" value="3"/>
</dbReference>
<keyword evidence="7" id="KW-0276">Fatty acid metabolism</keyword>
<dbReference type="Pfam" id="PF00668">
    <property type="entry name" value="Condensation"/>
    <property type="match status" value="2"/>
</dbReference>
<evidence type="ECO:0000256" key="12">
    <source>
        <dbReference type="ARBA" id="ARBA00029443"/>
    </source>
</evidence>
<dbReference type="SUPFAM" id="SSF52777">
    <property type="entry name" value="CoA-dependent acyltransferases"/>
    <property type="match status" value="3"/>
</dbReference>
<dbReference type="InterPro" id="IPR014043">
    <property type="entry name" value="Acyl_transferase_dom"/>
</dbReference>
<dbReference type="FunFam" id="3.40.50.980:FF:000002">
    <property type="entry name" value="Enterobactin synthetase component F"/>
    <property type="match status" value="1"/>
</dbReference>
<comment type="similarity">
    <text evidence="3">Belongs to the ATP-dependent AMP-binding enzyme family.</text>
</comment>
<evidence type="ECO:0000256" key="9">
    <source>
        <dbReference type="ARBA" id="ARBA00023002"/>
    </source>
</evidence>
<keyword evidence="5" id="KW-0597">Phosphoprotein</keyword>
<dbReference type="SMART" id="SM00825">
    <property type="entry name" value="PKS_KS"/>
    <property type="match status" value="1"/>
</dbReference>
<dbReference type="InterPro" id="IPR000873">
    <property type="entry name" value="AMP-dep_synth/lig_dom"/>
</dbReference>
<comment type="similarity">
    <text evidence="12">In the C-terminal section; belongs to the NRP synthetase family.</text>
</comment>
<dbReference type="InterPro" id="IPR025110">
    <property type="entry name" value="AMP-bd_C"/>
</dbReference>
<dbReference type="FunFam" id="2.30.38.10:FF:000001">
    <property type="entry name" value="Non-ribosomal peptide synthetase PvdI"/>
    <property type="match status" value="2"/>
</dbReference>
<dbReference type="NCBIfam" id="NF003417">
    <property type="entry name" value="PRK04813.1"/>
    <property type="match status" value="2"/>
</dbReference>
<dbReference type="EC" id="2.3.1.292" evidence="18"/>
<dbReference type="Pfam" id="PF00109">
    <property type="entry name" value="ketoacyl-synt"/>
    <property type="match status" value="1"/>
</dbReference>
<dbReference type="InterPro" id="IPR020806">
    <property type="entry name" value="PKS_PP-bd"/>
</dbReference>
<dbReference type="InterPro" id="IPR016036">
    <property type="entry name" value="Malonyl_transacylase_ACP-bd"/>
</dbReference>
<evidence type="ECO:0000256" key="8">
    <source>
        <dbReference type="ARBA" id="ARBA00022857"/>
    </source>
</evidence>
<dbReference type="Pfam" id="PF00501">
    <property type="entry name" value="AMP-binding"/>
    <property type="match status" value="2"/>
</dbReference>
<dbReference type="RefSeq" id="WP_096578712.1">
    <property type="nucleotide sequence ID" value="NZ_CAWNJS010000001.1"/>
</dbReference>
<evidence type="ECO:0000256" key="23">
    <source>
        <dbReference type="SAM" id="MobiDB-lite"/>
    </source>
</evidence>
<dbReference type="GO" id="GO:0005829">
    <property type="term" value="C:cytosol"/>
    <property type="evidence" value="ECO:0007669"/>
    <property type="project" value="TreeGrafter"/>
</dbReference>
<dbReference type="CDD" id="cd17643">
    <property type="entry name" value="A_NRPS_Cytc1-like"/>
    <property type="match status" value="1"/>
</dbReference>
<dbReference type="InterPro" id="IPR018201">
    <property type="entry name" value="Ketoacyl_synth_AS"/>
</dbReference>
<keyword evidence="4" id="KW-0596">Phosphopantetheine</keyword>
<comment type="catalytic activity">
    <reaction evidence="13">
        <text>17-(4-hydroxyphenyl)heptadecanoyl-[(phenol)carboxyphthiodiolenone synthase] + 2 (S)-methylmalonyl-CoA + 3 malonyl-CoA + 5 NADPH + 10 H(+) = C35-(phenol)carboxyphthiodiolenone-[(phenol)carboxyphthiodiolenone synthase] + 5 CO2 + 5 NADP(+) + 5 CoA + 2 H2O</text>
        <dbReference type="Rhea" id="RHEA:57756"/>
        <dbReference type="Rhea" id="RHEA-COMP:14272"/>
        <dbReference type="Rhea" id="RHEA-COMP:14989"/>
        <dbReference type="ChEBI" id="CHEBI:15377"/>
        <dbReference type="ChEBI" id="CHEBI:15378"/>
        <dbReference type="ChEBI" id="CHEBI:16526"/>
        <dbReference type="ChEBI" id="CHEBI:57287"/>
        <dbReference type="ChEBI" id="CHEBI:57327"/>
        <dbReference type="ChEBI" id="CHEBI:57384"/>
        <dbReference type="ChEBI" id="CHEBI:57783"/>
        <dbReference type="ChEBI" id="CHEBI:58349"/>
        <dbReference type="ChEBI" id="CHEBI:133300"/>
        <dbReference type="ChEBI" id="CHEBI:142259"/>
        <dbReference type="EC" id="2.3.1.292"/>
    </reaction>
</comment>
<evidence type="ECO:0000256" key="13">
    <source>
        <dbReference type="ARBA" id="ARBA00050973"/>
    </source>
</evidence>
<keyword evidence="6" id="KW-0808">Transferase</keyword>
<gene>
    <name evidence="26" type="ORF">NIES37_40710</name>
</gene>
<feature type="region of interest" description="Disordered" evidence="23">
    <location>
        <begin position="1077"/>
        <end position="1107"/>
    </location>
</feature>
<evidence type="ECO:0000256" key="21">
    <source>
        <dbReference type="ARBA" id="ARBA00078169"/>
    </source>
</evidence>
<dbReference type="NCBIfam" id="TIGR01733">
    <property type="entry name" value="AA-adenyl-dom"/>
    <property type="match status" value="2"/>
</dbReference>
<dbReference type="InterPro" id="IPR020841">
    <property type="entry name" value="PKS_Beta-ketoAc_synthase_dom"/>
</dbReference>
<dbReference type="Pfam" id="PF13193">
    <property type="entry name" value="AMP-binding_C"/>
    <property type="match status" value="2"/>
</dbReference>
<organism evidence="26 27">
    <name type="scientific">Tolypothrix tenuis PCC 7101</name>
    <dbReference type="NCBI Taxonomy" id="231146"/>
    <lineage>
        <taxon>Bacteria</taxon>
        <taxon>Bacillati</taxon>
        <taxon>Cyanobacteriota</taxon>
        <taxon>Cyanophyceae</taxon>
        <taxon>Nostocales</taxon>
        <taxon>Tolypothrichaceae</taxon>
        <taxon>Tolypothrix</taxon>
    </lineage>
</organism>
<dbReference type="Pfam" id="PF00698">
    <property type="entry name" value="Acyl_transf_1"/>
    <property type="match status" value="1"/>
</dbReference>
<dbReference type="GO" id="GO:0044550">
    <property type="term" value="P:secondary metabolite biosynthetic process"/>
    <property type="evidence" value="ECO:0007669"/>
    <property type="project" value="TreeGrafter"/>
</dbReference>
<evidence type="ECO:0000256" key="15">
    <source>
        <dbReference type="ARBA" id="ARBA00052119"/>
    </source>
</evidence>
<dbReference type="InterPro" id="IPR001031">
    <property type="entry name" value="Thioesterase"/>
</dbReference>
<dbReference type="PANTHER" id="PTHR45527:SF14">
    <property type="entry name" value="PLIPASTATIN SYNTHASE SUBUNIT B"/>
    <property type="match status" value="1"/>
</dbReference>
<evidence type="ECO:0000256" key="18">
    <source>
        <dbReference type="ARBA" id="ARBA00066974"/>
    </source>
</evidence>
<dbReference type="GO" id="GO:0034081">
    <property type="term" value="C:polyketide synthase complex"/>
    <property type="evidence" value="ECO:0007669"/>
    <property type="project" value="UniProtKB-ARBA"/>
</dbReference>
<keyword evidence="8" id="KW-0521">NADP</keyword>
<evidence type="ECO:0000256" key="17">
    <source>
        <dbReference type="ARBA" id="ARBA00058455"/>
    </source>
</evidence>
<dbReference type="SUPFAM" id="SSF47336">
    <property type="entry name" value="ACP-like"/>
    <property type="match status" value="3"/>
</dbReference>
<dbReference type="EMBL" id="AP018248">
    <property type="protein sequence ID" value="BAZ00088.1"/>
    <property type="molecule type" value="Genomic_DNA"/>
</dbReference>
<dbReference type="CDD" id="cd17651">
    <property type="entry name" value="A_NRPS_VisG_like"/>
    <property type="match status" value="1"/>
</dbReference>
<dbReference type="InterPro" id="IPR014031">
    <property type="entry name" value="Ketoacyl_synth_C"/>
</dbReference>
<evidence type="ECO:0000256" key="16">
    <source>
        <dbReference type="ARBA" id="ARBA00052745"/>
    </source>
</evidence>
<evidence type="ECO:0000256" key="7">
    <source>
        <dbReference type="ARBA" id="ARBA00022832"/>
    </source>
</evidence>
<dbReference type="InterPro" id="IPR006162">
    <property type="entry name" value="Ppantetheine_attach_site"/>
</dbReference>
<feature type="domain" description="Carrier" evidence="24">
    <location>
        <begin position="2141"/>
        <end position="2222"/>
    </location>
</feature>
<protein>
    <recommendedName>
        <fullName evidence="19">Phenolphthiocerol/phthiocerol polyketide synthase subunit E</fullName>
        <ecNumber evidence="18">2.3.1.292</ecNumber>
    </recommendedName>
    <alternativeName>
        <fullName evidence="21">(Phenol)carboxyphthiodiolenone synthase subunit E</fullName>
    </alternativeName>
    <alternativeName>
        <fullName evidence="22">Beta-ketoacyl-acyl-carrier-protein synthase I</fullName>
    </alternativeName>
    <alternativeName>
        <fullName evidence="20">Phthiocerol synthesis polyketide synthase type I PpsE</fullName>
    </alternativeName>
</protein>
<dbReference type="InterPro" id="IPR036736">
    <property type="entry name" value="ACP-like_sf"/>
</dbReference>